<protein>
    <recommendedName>
        <fullName evidence="3 7">Threonine synthase</fullName>
        <ecNumber evidence="7 8">4.2.3.1</ecNumber>
    </recommendedName>
</protein>
<feature type="binding site" evidence="9">
    <location>
        <position position="378"/>
    </location>
    <ligand>
        <name>pyridoxal 5'-phosphate</name>
        <dbReference type="ChEBI" id="CHEBI:597326"/>
    </ligand>
</feature>
<comment type="function">
    <text evidence="8">Catalyzes the gamma-elimination of phosphate from L-phosphohomoserine and the beta-addition of water to produce L-threonine.</text>
</comment>
<dbReference type="GO" id="GO:0004794">
    <property type="term" value="F:threonine deaminase activity"/>
    <property type="evidence" value="ECO:0007669"/>
    <property type="project" value="TreeGrafter"/>
</dbReference>
<comment type="catalytic activity">
    <reaction evidence="6 8">
        <text>O-phospho-L-homoserine + H2O = L-threonine + phosphate</text>
        <dbReference type="Rhea" id="RHEA:10840"/>
        <dbReference type="ChEBI" id="CHEBI:15377"/>
        <dbReference type="ChEBI" id="CHEBI:43474"/>
        <dbReference type="ChEBI" id="CHEBI:57590"/>
        <dbReference type="ChEBI" id="CHEBI:57926"/>
        <dbReference type="EC" id="4.2.3.1"/>
    </reaction>
</comment>
<dbReference type="PIRSF" id="PIRSF038945">
    <property type="entry name" value="Thr_synthase"/>
    <property type="match status" value="1"/>
</dbReference>
<evidence type="ECO:0000256" key="1">
    <source>
        <dbReference type="ARBA" id="ARBA00001933"/>
    </source>
</evidence>
<dbReference type="GO" id="GO:0009097">
    <property type="term" value="P:isoleucine biosynthetic process"/>
    <property type="evidence" value="ECO:0007669"/>
    <property type="project" value="TreeGrafter"/>
</dbReference>
<dbReference type="EC" id="4.2.3.1" evidence="7 8"/>
<dbReference type="GO" id="GO:0004795">
    <property type="term" value="F:threonine synthase activity"/>
    <property type="evidence" value="ECO:0007669"/>
    <property type="project" value="UniProtKB-UniRule"/>
</dbReference>
<proteinExistence type="inferred from homology"/>
<organism evidence="12 13">
    <name type="scientific">Aerophobetes bacterium</name>
    <dbReference type="NCBI Taxonomy" id="2030807"/>
    <lineage>
        <taxon>Bacteria</taxon>
        <taxon>Candidatus Aerophobota</taxon>
    </lineage>
</organism>
<keyword evidence="8" id="KW-0028">Amino-acid biosynthesis</keyword>
<evidence type="ECO:0000256" key="3">
    <source>
        <dbReference type="ARBA" id="ARBA00018679"/>
    </source>
</evidence>
<evidence type="ECO:0000256" key="5">
    <source>
        <dbReference type="ARBA" id="ARBA00023239"/>
    </source>
</evidence>
<keyword evidence="8" id="KW-0791">Threonine biosynthesis</keyword>
<dbReference type="EMBL" id="SOIZ01000067">
    <property type="protein sequence ID" value="TET64141.1"/>
    <property type="molecule type" value="Genomic_DNA"/>
</dbReference>
<dbReference type="InterPro" id="IPR026260">
    <property type="entry name" value="Thr_Synthase_bac/arc"/>
</dbReference>
<evidence type="ECO:0000256" key="10">
    <source>
        <dbReference type="PIRSR" id="PIRSR038945-2"/>
    </source>
</evidence>
<keyword evidence="4 8" id="KW-0663">Pyridoxal phosphate</keyword>
<dbReference type="CDD" id="cd01563">
    <property type="entry name" value="Thr-synth_1"/>
    <property type="match status" value="1"/>
</dbReference>
<accession>A0A523WAZ2</accession>
<name>A0A523WAZ2_UNCAE</name>
<feature type="domain" description="Tryptophan synthase beta chain-like PALP" evidence="11">
    <location>
        <begin position="72"/>
        <end position="379"/>
    </location>
</feature>
<comment type="pathway">
    <text evidence="8">Amino-acid biosynthesis; L-threonine biosynthesis; L-threonine from L-aspartate: step 5/5.</text>
</comment>
<dbReference type="Proteomes" id="UP000319130">
    <property type="component" value="Unassembled WGS sequence"/>
</dbReference>
<gene>
    <name evidence="12" type="ORF">E3J48_01505</name>
</gene>
<dbReference type="PANTHER" id="PTHR48078">
    <property type="entry name" value="THREONINE DEHYDRATASE, MITOCHONDRIAL-RELATED"/>
    <property type="match status" value="1"/>
</dbReference>
<evidence type="ECO:0000256" key="9">
    <source>
        <dbReference type="PIRSR" id="PIRSR038945-1"/>
    </source>
</evidence>
<dbReference type="Pfam" id="PF00291">
    <property type="entry name" value="PALP"/>
    <property type="match status" value="1"/>
</dbReference>
<evidence type="ECO:0000313" key="13">
    <source>
        <dbReference type="Proteomes" id="UP000319130"/>
    </source>
</evidence>
<dbReference type="Gene3D" id="3.40.50.1100">
    <property type="match status" value="2"/>
</dbReference>
<dbReference type="NCBIfam" id="TIGR00260">
    <property type="entry name" value="thrC"/>
    <property type="match status" value="1"/>
</dbReference>
<evidence type="ECO:0000256" key="2">
    <source>
        <dbReference type="ARBA" id="ARBA00005517"/>
    </source>
</evidence>
<evidence type="ECO:0000256" key="4">
    <source>
        <dbReference type="ARBA" id="ARBA00022898"/>
    </source>
</evidence>
<comment type="caution">
    <text evidence="12">The sequence shown here is derived from an EMBL/GenBank/DDBJ whole genome shotgun (WGS) entry which is preliminary data.</text>
</comment>
<dbReference type="GO" id="GO:0006567">
    <property type="term" value="P:L-threonine catabolic process"/>
    <property type="evidence" value="ECO:0007669"/>
    <property type="project" value="TreeGrafter"/>
</dbReference>
<dbReference type="AlphaFoldDB" id="A0A523WAZ2"/>
<sequence length="415" mass="45451">MFATKLRCLRCGKEYPLLIKYNCSKCKGILDVEYDYEAMRKKEIGSHLSIRKDKGMWKFRDFLPIRNKESIVTLREGDTPLFRCERLGALMNLRNFYLKDETRNPTGSFKDRPVSCAISKAKEEGKNTVITSSSGNAGVAVASYAAKAAMKAVILVPSTTPRNKLLSILCSGGILIKIKGTTSDCFNLARELSRKYEWANLTSTFLNPFATEGDKTIAYELYLELGGAPDWIVVPIGAGPLLAGIYKGYKELKELGLADRLPRMVGVQAKGCAPIVRAFERGDPRVEAWGTPHTIASGIADPLQGYSGDGTLTLDIIRESGGVAVAVDDDDLIESVRKLSKFAGIFSEPTGASSVASLKKLEHKGILEGNDSVVCMITGSGFKDSYTIEGYIEIPPKELEPDLKEVENLLKQKLT</sequence>
<dbReference type="InterPro" id="IPR036052">
    <property type="entry name" value="TrpB-like_PALP_sf"/>
</dbReference>
<dbReference type="InterPro" id="IPR004450">
    <property type="entry name" value="Thr_synthase-like"/>
</dbReference>
<evidence type="ECO:0000256" key="7">
    <source>
        <dbReference type="NCBIfam" id="TIGR00260"/>
    </source>
</evidence>
<dbReference type="GO" id="GO:0009088">
    <property type="term" value="P:threonine biosynthetic process"/>
    <property type="evidence" value="ECO:0007669"/>
    <property type="project" value="UniProtKB-UniRule"/>
</dbReference>
<evidence type="ECO:0000256" key="8">
    <source>
        <dbReference type="PIRNR" id="PIRNR038945"/>
    </source>
</evidence>
<evidence type="ECO:0000256" key="6">
    <source>
        <dbReference type="ARBA" id="ARBA00049144"/>
    </source>
</evidence>
<dbReference type="SUPFAM" id="SSF53686">
    <property type="entry name" value="Tryptophan synthase beta subunit-like PLP-dependent enzymes"/>
    <property type="match status" value="1"/>
</dbReference>
<dbReference type="InterPro" id="IPR001926">
    <property type="entry name" value="TrpB-like_PALP"/>
</dbReference>
<comment type="cofactor">
    <cofactor evidence="1 8 9">
        <name>pyridoxal 5'-phosphate</name>
        <dbReference type="ChEBI" id="CHEBI:597326"/>
    </cofactor>
</comment>
<dbReference type="GO" id="GO:0003941">
    <property type="term" value="F:L-serine ammonia-lyase activity"/>
    <property type="evidence" value="ECO:0007669"/>
    <property type="project" value="TreeGrafter"/>
</dbReference>
<dbReference type="PANTHER" id="PTHR48078:SF6">
    <property type="entry name" value="L-THREONINE DEHYDRATASE CATABOLIC TDCB"/>
    <property type="match status" value="1"/>
</dbReference>
<reference evidence="12 13" key="1">
    <citation type="submission" date="2019-03" db="EMBL/GenBank/DDBJ databases">
        <title>Metabolic potential of uncultured bacteria and archaea associated with petroleum seepage in deep-sea sediments.</title>
        <authorList>
            <person name="Dong X."/>
            <person name="Hubert C."/>
        </authorList>
    </citation>
    <scope>NUCLEOTIDE SEQUENCE [LARGE SCALE GENOMIC DNA]</scope>
    <source>
        <strain evidence="12">E29_bin52</strain>
    </source>
</reference>
<evidence type="ECO:0000259" key="11">
    <source>
        <dbReference type="Pfam" id="PF00291"/>
    </source>
</evidence>
<feature type="modified residue" description="N6-(pyridoxal phosphate)lysine" evidence="10">
    <location>
        <position position="110"/>
    </location>
</feature>
<evidence type="ECO:0000313" key="12">
    <source>
        <dbReference type="EMBL" id="TET64141.1"/>
    </source>
</evidence>
<comment type="similarity">
    <text evidence="2 8">Belongs to the threonine synthase family.</text>
</comment>
<keyword evidence="5 8" id="KW-0456">Lyase</keyword>
<dbReference type="InterPro" id="IPR050147">
    <property type="entry name" value="Ser/Thr_Dehydratase"/>
</dbReference>
<dbReference type="UniPathway" id="UPA00050">
    <property type="reaction ID" value="UER00065"/>
</dbReference>
<dbReference type="GO" id="GO:0006565">
    <property type="term" value="P:L-serine catabolic process"/>
    <property type="evidence" value="ECO:0007669"/>
    <property type="project" value="TreeGrafter"/>
</dbReference>
<dbReference type="NCBIfam" id="NF006050">
    <property type="entry name" value="PRK08197.1"/>
    <property type="match status" value="1"/>
</dbReference>
<feature type="binding site" evidence="9">
    <location>
        <position position="136"/>
    </location>
    <ligand>
        <name>pyridoxal 5'-phosphate</name>
        <dbReference type="ChEBI" id="CHEBI:597326"/>
    </ligand>
</feature>